<keyword evidence="2" id="KW-1185">Reference proteome</keyword>
<reference evidence="1" key="1">
    <citation type="submission" date="2020-09" db="EMBL/GenBank/DDBJ databases">
        <title>Brevundimonas sp. LVF2 isolated from a puddle in Goettingen, Germany.</title>
        <authorList>
            <person name="Friedrich I."/>
            <person name="Klassen A."/>
            <person name="Hannes N."/>
            <person name="Schneider D."/>
            <person name="Hertel R."/>
            <person name="Daniel R."/>
        </authorList>
    </citation>
    <scope>NUCLEOTIDE SEQUENCE</scope>
    <source>
        <strain evidence="1">LVF2</strain>
    </source>
</reference>
<dbReference type="RefSeq" id="WP_207869443.1">
    <property type="nucleotide sequence ID" value="NZ_CP062222.1"/>
</dbReference>
<organism evidence="1 2">
    <name type="scientific">Brevundimonas goettingensis</name>
    <dbReference type="NCBI Taxonomy" id="2774190"/>
    <lineage>
        <taxon>Bacteria</taxon>
        <taxon>Pseudomonadati</taxon>
        <taxon>Pseudomonadota</taxon>
        <taxon>Alphaproteobacteria</taxon>
        <taxon>Caulobacterales</taxon>
        <taxon>Caulobacteraceae</taxon>
        <taxon>Brevundimonas</taxon>
    </lineage>
</organism>
<protein>
    <submittedName>
        <fullName evidence="1">Uncharacterized protein</fullName>
    </submittedName>
</protein>
<dbReference type="Proteomes" id="UP000663918">
    <property type="component" value="Chromosome"/>
</dbReference>
<evidence type="ECO:0000313" key="1">
    <source>
        <dbReference type="EMBL" id="QTC90767.1"/>
    </source>
</evidence>
<name>A0A975C0S1_9CAUL</name>
<accession>A0A975C0S1</accession>
<gene>
    <name evidence="1" type="ORF">IFJ75_16240</name>
</gene>
<sequence length="153" mass="16841">MRVVGWLKYWFWPQKPAPVEPDWSAIADYTVLMSAAAECGWMSPDAFLAGPFQRYLDLCGDGTANARGRARTMEFGRGSVRHYAAGLDNTAGRETDENRGRPLDEAGEAFFARARAMAADWFADKPDGDYMMEVLDGTATHNHRAAEGSVSQG</sequence>
<evidence type="ECO:0000313" key="2">
    <source>
        <dbReference type="Proteomes" id="UP000663918"/>
    </source>
</evidence>
<dbReference type="EMBL" id="CP062222">
    <property type="protein sequence ID" value="QTC90767.1"/>
    <property type="molecule type" value="Genomic_DNA"/>
</dbReference>
<dbReference type="AlphaFoldDB" id="A0A975C0S1"/>
<dbReference type="KEGG" id="bgoe:IFJ75_16240"/>
<proteinExistence type="predicted"/>